<evidence type="ECO:0000256" key="5">
    <source>
        <dbReference type="ARBA" id="ARBA00023136"/>
    </source>
</evidence>
<evidence type="ECO:0000256" key="6">
    <source>
        <dbReference type="SAM" id="Phobius"/>
    </source>
</evidence>
<dbReference type="SUPFAM" id="SSF53649">
    <property type="entry name" value="Alkaline phosphatase-like"/>
    <property type="match status" value="1"/>
</dbReference>
<feature type="transmembrane region" description="Helical" evidence="6">
    <location>
        <begin position="62"/>
        <end position="83"/>
    </location>
</feature>
<evidence type="ECO:0000256" key="3">
    <source>
        <dbReference type="ARBA" id="ARBA00022692"/>
    </source>
</evidence>
<dbReference type="Pfam" id="PF00884">
    <property type="entry name" value="Sulfatase"/>
    <property type="match status" value="1"/>
</dbReference>
<gene>
    <name evidence="8" type="ORF">GGR23_001772</name>
</gene>
<name>A0A7W6NKN2_9HYPH</name>
<accession>A0A7W6NKN2</accession>
<dbReference type="GO" id="GO:0016740">
    <property type="term" value="F:transferase activity"/>
    <property type="evidence" value="ECO:0007669"/>
    <property type="project" value="UniProtKB-KW"/>
</dbReference>
<proteinExistence type="predicted"/>
<dbReference type="AlphaFoldDB" id="A0A7W6NKN2"/>
<reference evidence="8 9" key="1">
    <citation type="submission" date="2020-08" db="EMBL/GenBank/DDBJ databases">
        <title>Genomic Encyclopedia of Type Strains, Phase IV (KMG-IV): sequencing the most valuable type-strain genomes for metagenomic binning, comparative biology and taxonomic classification.</title>
        <authorList>
            <person name="Goeker M."/>
        </authorList>
    </citation>
    <scope>NUCLEOTIDE SEQUENCE [LARGE SCALE GENOMIC DNA]</scope>
    <source>
        <strain evidence="8 9">DSM 29853</strain>
    </source>
</reference>
<comment type="subcellular location">
    <subcellularLocation>
        <location evidence="1">Cell membrane</location>
        <topology evidence="1">Multi-pass membrane protein</topology>
    </subcellularLocation>
</comment>
<organism evidence="8 9">
    <name type="scientific">Gellertiella hungarica</name>
    <dbReference type="NCBI Taxonomy" id="1572859"/>
    <lineage>
        <taxon>Bacteria</taxon>
        <taxon>Pseudomonadati</taxon>
        <taxon>Pseudomonadota</taxon>
        <taxon>Alphaproteobacteria</taxon>
        <taxon>Hyphomicrobiales</taxon>
        <taxon>Rhizobiaceae</taxon>
        <taxon>Gellertiella</taxon>
    </lineage>
</organism>
<keyword evidence="3 6" id="KW-0812">Transmembrane</keyword>
<evidence type="ECO:0000313" key="9">
    <source>
        <dbReference type="Proteomes" id="UP000528286"/>
    </source>
</evidence>
<evidence type="ECO:0000259" key="7">
    <source>
        <dbReference type="Pfam" id="PF00884"/>
    </source>
</evidence>
<dbReference type="Gene3D" id="3.40.720.10">
    <property type="entry name" value="Alkaline Phosphatase, subunit A"/>
    <property type="match status" value="1"/>
</dbReference>
<evidence type="ECO:0000256" key="1">
    <source>
        <dbReference type="ARBA" id="ARBA00004651"/>
    </source>
</evidence>
<feature type="transmembrane region" description="Helical" evidence="6">
    <location>
        <begin position="90"/>
        <end position="107"/>
    </location>
</feature>
<keyword evidence="5 6" id="KW-0472">Membrane</keyword>
<keyword evidence="8" id="KW-0808">Transferase</keyword>
<keyword evidence="4 6" id="KW-1133">Transmembrane helix</keyword>
<dbReference type="InterPro" id="IPR017850">
    <property type="entry name" value="Alkaline_phosphatase_core_sf"/>
</dbReference>
<dbReference type="Proteomes" id="UP000528286">
    <property type="component" value="Unassembled WGS sequence"/>
</dbReference>
<dbReference type="InterPro" id="IPR050448">
    <property type="entry name" value="OpgB/LTA_synthase_biosynth"/>
</dbReference>
<feature type="transmembrane region" description="Helical" evidence="6">
    <location>
        <begin position="33"/>
        <end position="50"/>
    </location>
</feature>
<evidence type="ECO:0000313" key="8">
    <source>
        <dbReference type="EMBL" id="MBB4064585.1"/>
    </source>
</evidence>
<dbReference type="PANTHER" id="PTHR47371">
    <property type="entry name" value="LIPOTEICHOIC ACID SYNTHASE"/>
    <property type="match status" value="1"/>
</dbReference>
<dbReference type="EMBL" id="JACIEZ010000003">
    <property type="protein sequence ID" value="MBB4064585.1"/>
    <property type="molecule type" value="Genomic_DNA"/>
</dbReference>
<evidence type="ECO:0000256" key="4">
    <source>
        <dbReference type="ARBA" id="ARBA00022989"/>
    </source>
</evidence>
<keyword evidence="9" id="KW-1185">Reference proteome</keyword>
<dbReference type="CDD" id="cd16015">
    <property type="entry name" value="LTA_synthase"/>
    <property type="match status" value="1"/>
</dbReference>
<protein>
    <submittedName>
        <fullName evidence="8">Phosphoglycerol transferase MdoB-like AlkP superfamily enzyme</fullName>
    </submittedName>
</protein>
<feature type="domain" description="Sulfatase N-terminal" evidence="7">
    <location>
        <begin position="268"/>
        <end position="559"/>
    </location>
</feature>
<dbReference type="GO" id="GO:0005886">
    <property type="term" value="C:plasma membrane"/>
    <property type="evidence" value="ECO:0007669"/>
    <property type="project" value="UniProtKB-SubCell"/>
</dbReference>
<dbReference type="PANTHER" id="PTHR47371:SF3">
    <property type="entry name" value="PHOSPHOGLYCEROL TRANSFERASE I"/>
    <property type="match status" value="1"/>
</dbReference>
<sequence length="638" mass="72316">MYTEPKALSLKTLPWLHASDEDYSRLYARVLRGVSYLALAFLIVLTVELVSRSDYTDIPDFFLSTARPGWTTVGVVMLVLLMLDALFGRWFLSMLVAAPVFIIPAFISGQKRLYLSDPLYPTDLAFGRQIMELMPAMVKDRPMAAALVGIGLIVGVLGIAWAARYAWRNFPRMTGKRRIVQVALAAPLLMSFVSLMDYSTFSYVRDRLQVIPMMWDQKENYRHNGFIMAFAFNLPMANVTAPAGYSADALGQIQPPVPAVTTTKQERPDVIMLMSESLWDATRLTNVKLSPDPMPFMRENLAGHVFSPEFGGMTPNVEFEALTGFSNAFLPYGSIPYQQYIRRKMPTLATFFRSQGYAARAIHPYQSWFWNRGEVYKEFGFEEFKSEENLPPMSKRGIFASDDALFREIMEEGDAMEKPFFFFSVTLQGHGPYEPHRYPKNTIRVDGNLPAAEVEALSTYVQGVKESDDSLKMLMDWASKRKRETIIVLWGDHLPPLGPVYTSSGYMPEQVATRKGDVDTMKREHETPLIVWSNKTGPKTDIGTISPAFIPYYLVKLAGFEHPYYTGFLGKVHEKYDIVDRYQLVSTANEPTPDWSRGGKLDPLIRDYRYLQHDMMFGKQYGLGKFFPGQLAVSGPAS</sequence>
<feature type="transmembrane region" description="Helical" evidence="6">
    <location>
        <begin position="143"/>
        <end position="167"/>
    </location>
</feature>
<dbReference type="InterPro" id="IPR000917">
    <property type="entry name" value="Sulfatase_N"/>
</dbReference>
<comment type="caution">
    <text evidence="8">The sequence shown here is derived from an EMBL/GenBank/DDBJ whole genome shotgun (WGS) entry which is preliminary data.</text>
</comment>
<evidence type="ECO:0000256" key="2">
    <source>
        <dbReference type="ARBA" id="ARBA00022475"/>
    </source>
</evidence>
<feature type="transmembrane region" description="Helical" evidence="6">
    <location>
        <begin position="179"/>
        <end position="198"/>
    </location>
</feature>
<keyword evidence="2" id="KW-1003">Cell membrane</keyword>